<keyword evidence="2" id="KW-1185">Reference proteome</keyword>
<dbReference type="SUPFAM" id="SSF110849">
    <property type="entry name" value="ParB/Sulfiredoxin"/>
    <property type="match status" value="1"/>
</dbReference>
<dbReference type="EMBL" id="JAGGKT010000001">
    <property type="protein sequence ID" value="MBP1930184.1"/>
    <property type="molecule type" value="Genomic_DNA"/>
</dbReference>
<evidence type="ECO:0000313" key="1">
    <source>
        <dbReference type="EMBL" id="MBP1930184.1"/>
    </source>
</evidence>
<dbReference type="Gene3D" id="3.90.1530.10">
    <property type="entry name" value="Conserved hypothetical protein from pyrococcus furiosus pfu- 392566-001, ParB domain"/>
    <property type="match status" value="1"/>
</dbReference>
<gene>
    <name evidence="1" type="ORF">J2Z37_000171</name>
</gene>
<evidence type="ECO:0008006" key="3">
    <source>
        <dbReference type="Google" id="ProtNLM"/>
    </source>
</evidence>
<protein>
    <recommendedName>
        <fullName evidence="3">ParB/Sulfiredoxin domain-containing protein</fullName>
    </recommendedName>
</protein>
<name>A0ABS4GIY2_9BACL</name>
<organism evidence="1 2">
    <name type="scientific">Ammoniphilus resinae</name>
    <dbReference type="NCBI Taxonomy" id="861532"/>
    <lineage>
        <taxon>Bacteria</taxon>
        <taxon>Bacillati</taxon>
        <taxon>Bacillota</taxon>
        <taxon>Bacilli</taxon>
        <taxon>Bacillales</taxon>
        <taxon>Paenibacillaceae</taxon>
        <taxon>Aneurinibacillus group</taxon>
        <taxon>Ammoniphilus</taxon>
    </lineage>
</organism>
<comment type="caution">
    <text evidence="1">The sequence shown here is derived from an EMBL/GenBank/DDBJ whole genome shotgun (WGS) entry which is preliminary data.</text>
</comment>
<accession>A0ABS4GIY2</accession>
<reference evidence="1 2" key="1">
    <citation type="submission" date="2021-03" db="EMBL/GenBank/DDBJ databases">
        <title>Genomic Encyclopedia of Type Strains, Phase IV (KMG-IV): sequencing the most valuable type-strain genomes for metagenomic binning, comparative biology and taxonomic classification.</title>
        <authorList>
            <person name="Goeker M."/>
        </authorList>
    </citation>
    <scope>NUCLEOTIDE SEQUENCE [LARGE SCALE GENOMIC DNA]</scope>
    <source>
        <strain evidence="1 2">DSM 24738</strain>
    </source>
</reference>
<proteinExistence type="predicted"/>
<evidence type="ECO:0000313" key="2">
    <source>
        <dbReference type="Proteomes" id="UP001519343"/>
    </source>
</evidence>
<dbReference type="InterPro" id="IPR036086">
    <property type="entry name" value="ParB/Sulfiredoxin_sf"/>
</dbReference>
<dbReference type="RefSeq" id="WP_209807979.1">
    <property type="nucleotide sequence ID" value="NZ_JAGGKT010000001.1"/>
</dbReference>
<dbReference type="Proteomes" id="UP001519343">
    <property type="component" value="Unassembled WGS sequence"/>
</dbReference>
<sequence>MRMINVQYIPLKKLKPDGSYKMNKSIQKLRNLMLDCMYIVAVKKNKKSGKYIVVSGHDRYEYLKNHTTNKYVPCIVDEGKISKGVKSLIHRFPGIDQDQLVPASVKIIQTYIKQDPRFFKLPYSQQLRVLLLALRYKRTVINSMKARVDEWSAK</sequence>